<organism evidence="1 2">
    <name type="scientific">Duganella vulcania</name>
    <dbReference type="NCBI Taxonomy" id="2692166"/>
    <lineage>
        <taxon>Bacteria</taxon>
        <taxon>Pseudomonadati</taxon>
        <taxon>Pseudomonadota</taxon>
        <taxon>Betaproteobacteria</taxon>
        <taxon>Burkholderiales</taxon>
        <taxon>Oxalobacteraceae</taxon>
        <taxon>Telluria group</taxon>
        <taxon>Duganella</taxon>
    </lineage>
</organism>
<dbReference type="AlphaFoldDB" id="A0A845GBW7"/>
<sequence>MPSEKEDFQRDLLESVKQMRSGQAARLTQVESPAAEEVSLRLPVEVIERWKATGPGWQQRMSDLLTKTAP</sequence>
<name>A0A845GBW7_9BURK</name>
<dbReference type="Pfam" id="PF14384">
    <property type="entry name" value="BrnA_antitoxin"/>
    <property type="match status" value="1"/>
</dbReference>
<gene>
    <name evidence="1" type="ORF">GTP91_27385</name>
</gene>
<comment type="caution">
    <text evidence="1">The sequence shown here is derived from an EMBL/GenBank/DDBJ whole genome shotgun (WGS) entry which is preliminary data.</text>
</comment>
<evidence type="ECO:0000313" key="1">
    <source>
        <dbReference type="EMBL" id="MYM90885.1"/>
    </source>
</evidence>
<protein>
    <recommendedName>
        <fullName evidence="3">BrnA antitoxin family protein</fullName>
    </recommendedName>
</protein>
<dbReference type="RefSeq" id="WP_161099604.1">
    <property type="nucleotide sequence ID" value="NZ_WWCW01000147.1"/>
</dbReference>
<evidence type="ECO:0008006" key="3">
    <source>
        <dbReference type="Google" id="ProtNLM"/>
    </source>
</evidence>
<proteinExistence type="predicted"/>
<dbReference type="Proteomes" id="UP000470302">
    <property type="component" value="Unassembled WGS sequence"/>
</dbReference>
<dbReference type="EMBL" id="WWCW01000147">
    <property type="protein sequence ID" value="MYM90885.1"/>
    <property type="molecule type" value="Genomic_DNA"/>
</dbReference>
<reference evidence="1 2" key="1">
    <citation type="submission" date="2020-01" db="EMBL/GenBank/DDBJ databases">
        <title>Novel species isolated from a subtropical stream in China.</title>
        <authorList>
            <person name="Lu H."/>
        </authorList>
    </citation>
    <scope>NUCLEOTIDE SEQUENCE [LARGE SCALE GENOMIC DNA]</scope>
    <source>
        <strain evidence="1 2">FT82W</strain>
    </source>
</reference>
<dbReference type="InterPro" id="IPR025528">
    <property type="entry name" value="BrnA_antitoxin"/>
</dbReference>
<evidence type="ECO:0000313" key="2">
    <source>
        <dbReference type="Proteomes" id="UP000470302"/>
    </source>
</evidence>
<accession>A0A845GBW7</accession>